<dbReference type="HOGENOM" id="CLU_1038291_0_0_1"/>
<gene>
    <name evidence="1" type="ORF">CTHT_0072830</name>
</gene>
<dbReference type="OrthoDB" id="4590573at2759"/>
<dbReference type="Proteomes" id="UP000008066">
    <property type="component" value="Unassembled WGS sequence"/>
</dbReference>
<sequence length="268" mass="32048">MQRFSIRHILHIKDTELVQYVKQHQRREGGFDLEVDAWDDLSEEERHQIARRLKRLQAEFEKTPEAKDSNNKGAAFREFVEKRKQRNLEVGCTWPGMTEAEYRQALSVQFNLDKYRHYRAHLGLLALARGKHGFPEYVAKARRRLSEFGLTQTFEFDEDPTRQDKLTTWIEYLYYELLWHDYHERSINRMQREYDEAWEKLVASRVLQSMKTDETLRTTESILQRASERQHAEQALAAAEELLERHYWRPPKLSMVVRVFLSSSGSKD</sequence>
<dbReference type="GeneID" id="18261321"/>
<dbReference type="AlphaFoldDB" id="G0SHN9"/>
<evidence type="ECO:0000313" key="1">
    <source>
        <dbReference type="EMBL" id="EGS16959.1"/>
    </source>
</evidence>
<organism evidence="2">
    <name type="scientific">Chaetomium thermophilum (strain DSM 1495 / CBS 144.50 / IMI 039719)</name>
    <name type="common">Thermochaetoides thermophila</name>
    <dbReference type="NCBI Taxonomy" id="759272"/>
    <lineage>
        <taxon>Eukaryota</taxon>
        <taxon>Fungi</taxon>
        <taxon>Dikarya</taxon>
        <taxon>Ascomycota</taxon>
        <taxon>Pezizomycotina</taxon>
        <taxon>Sordariomycetes</taxon>
        <taxon>Sordariomycetidae</taxon>
        <taxon>Sordariales</taxon>
        <taxon>Chaetomiaceae</taxon>
        <taxon>Thermochaetoides</taxon>
    </lineage>
</organism>
<accession>G0SHN9</accession>
<keyword evidence="2" id="KW-1185">Reference proteome</keyword>
<protein>
    <submittedName>
        <fullName evidence="1">Uncharacterized protein</fullName>
    </submittedName>
</protein>
<dbReference type="EMBL" id="GL988048">
    <property type="protein sequence ID" value="EGS16959.1"/>
    <property type="molecule type" value="Genomic_DNA"/>
</dbReference>
<name>G0SHN9_CHATD</name>
<dbReference type="RefSeq" id="XP_006697541.1">
    <property type="nucleotide sequence ID" value="XM_006697478.1"/>
</dbReference>
<dbReference type="STRING" id="759272.G0SHN9"/>
<proteinExistence type="predicted"/>
<reference evidence="1 2" key="1">
    <citation type="journal article" date="2011" name="Cell">
        <title>Insight into structure and assembly of the nuclear pore complex by utilizing the genome of a eukaryotic thermophile.</title>
        <authorList>
            <person name="Amlacher S."/>
            <person name="Sarges P."/>
            <person name="Flemming D."/>
            <person name="van Noort V."/>
            <person name="Kunze R."/>
            <person name="Devos D.P."/>
            <person name="Arumugam M."/>
            <person name="Bork P."/>
            <person name="Hurt E."/>
        </authorList>
    </citation>
    <scope>NUCLEOTIDE SEQUENCE [LARGE SCALE GENOMIC DNA]</scope>
    <source>
        <strain evidence="2">DSM 1495 / CBS 144.50 / IMI 039719</strain>
    </source>
</reference>
<dbReference type="KEGG" id="cthr:CTHT_0072830"/>
<evidence type="ECO:0000313" key="2">
    <source>
        <dbReference type="Proteomes" id="UP000008066"/>
    </source>
</evidence>
<dbReference type="eggNOG" id="ENOG502SUGA">
    <property type="taxonomic scope" value="Eukaryota"/>
</dbReference>